<dbReference type="Proteomes" id="UP000680794">
    <property type="component" value="Segment"/>
</dbReference>
<keyword evidence="7" id="KW-1185">Reference proteome</keyword>
<dbReference type="InterPro" id="IPR012783">
    <property type="entry name" value="Znf_C4_TraR"/>
</dbReference>
<evidence type="ECO:0000313" key="7">
    <source>
        <dbReference type="Proteomes" id="UP000680794"/>
    </source>
</evidence>
<dbReference type="GO" id="GO:0008270">
    <property type="term" value="F:zinc ion binding"/>
    <property type="evidence" value="ECO:0007669"/>
    <property type="project" value="UniProtKB-KW"/>
</dbReference>
<dbReference type="EMBL" id="MW748993">
    <property type="protein sequence ID" value="QUE30261.1"/>
    <property type="molecule type" value="Genomic_DNA"/>
</dbReference>
<dbReference type="Gene3D" id="1.20.120.910">
    <property type="entry name" value="DksA, coiled-coil domain"/>
    <property type="match status" value="1"/>
</dbReference>
<protein>
    <submittedName>
        <fullName evidence="6">C4-type zinc finger protein</fullName>
    </submittedName>
</protein>
<evidence type="ECO:0000256" key="1">
    <source>
        <dbReference type="ARBA" id="ARBA00022723"/>
    </source>
</evidence>
<evidence type="ECO:0000259" key="5">
    <source>
        <dbReference type="Pfam" id="PF01258"/>
    </source>
</evidence>
<dbReference type="SUPFAM" id="SSF57716">
    <property type="entry name" value="Glucocorticoid receptor-like (DNA-binding domain)"/>
    <property type="match status" value="1"/>
</dbReference>
<dbReference type="InterPro" id="IPR000962">
    <property type="entry name" value="Znf_DskA_TraR"/>
</dbReference>
<organism evidence="6 7">
    <name type="scientific">Pseudomonas phage BUCT566</name>
    <dbReference type="NCBI Taxonomy" id="2829367"/>
    <lineage>
        <taxon>Viruses</taxon>
        <taxon>Duplodnaviria</taxon>
        <taxon>Heunggongvirae</taxon>
        <taxon>Uroviricota</taxon>
        <taxon>Caudoviricetes</taxon>
        <taxon>Lishizhenvirus</taxon>
        <taxon>Lishizhenvirus BUCT566</taxon>
    </lineage>
</organism>
<evidence type="ECO:0000256" key="4">
    <source>
        <dbReference type="PROSITE-ProRule" id="PRU00510"/>
    </source>
</evidence>
<dbReference type="RefSeq" id="YP_010773541.1">
    <property type="nucleotide sequence ID" value="NC_074664.1"/>
</dbReference>
<dbReference type="GeneID" id="80397821"/>
<feature type="domain" description="Zinc finger DksA/TraR C4-type" evidence="5">
    <location>
        <begin position="33"/>
        <end position="63"/>
    </location>
</feature>
<feature type="zinc finger region" description="dksA C4-type" evidence="4">
    <location>
        <begin position="33"/>
        <end position="57"/>
    </location>
</feature>
<dbReference type="NCBIfam" id="TIGR02419">
    <property type="entry name" value="C4_traR_proteo"/>
    <property type="match status" value="1"/>
</dbReference>
<proteinExistence type="predicted"/>
<evidence type="ECO:0000256" key="2">
    <source>
        <dbReference type="ARBA" id="ARBA00022771"/>
    </source>
</evidence>
<evidence type="ECO:0000256" key="3">
    <source>
        <dbReference type="ARBA" id="ARBA00022833"/>
    </source>
</evidence>
<accession>A0A8T8JEZ4</accession>
<keyword evidence="3" id="KW-0862">Zinc</keyword>
<dbReference type="PROSITE" id="PS51128">
    <property type="entry name" value="ZF_DKSA_2"/>
    <property type="match status" value="1"/>
</dbReference>
<evidence type="ECO:0000313" key="6">
    <source>
        <dbReference type="EMBL" id="QUE30261.1"/>
    </source>
</evidence>
<keyword evidence="1" id="KW-0479">Metal-binding</keyword>
<reference evidence="6" key="1">
    <citation type="submission" date="2021-03" db="EMBL/GenBank/DDBJ databases">
        <authorList>
            <person name="Tong Y."/>
            <person name="Li F."/>
            <person name="Tian F."/>
            <person name="Li J."/>
        </authorList>
    </citation>
    <scope>NUCLEOTIDE SEQUENCE</scope>
</reference>
<name>A0A8T8JEZ4_9CAUD</name>
<sequence>MDIVDIANDYAERELAERLYSRVKYVGESLYECEDCGEEIPVARRALVLGVRKCRDCAELAERRAV</sequence>
<dbReference type="KEGG" id="vg:80397821"/>
<keyword evidence="2" id="KW-0863">Zinc-finger</keyword>
<dbReference type="Pfam" id="PF01258">
    <property type="entry name" value="zf-dskA_traR"/>
    <property type="match status" value="1"/>
</dbReference>